<dbReference type="RefSeq" id="WP_343959933.1">
    <property type="nucleotide sequence ID" value="NZ_BAAAKZ010000004.1"/>
</dbReference>
<comment type="similarity">
    <text evidence="2">Belongs to the bacterial solute-binding protein 5 family.</text>
</comment>
<name>A0ABW3TMT1_9MICO</name>
<dbReference type="PROSITE" id="PS51257">
    <property type="entry name" value="PROKAR_LIPOPROTEIN"/>
    <property type="match status" value="1"/>
</dbReference>
<evidence type="ECO:0000313" key="7">
    <source>
        <dbReference type="EMBL" id="MFD1201870.1"/>
    </source>
</evidence>
<keyword evidence="8" id="KW-1185">Reference proteome</keyword>
<keyword evidence="3" id="KW-0813">Transport</keyword>
<feature type="domain" description="Solute-binding protein family 5" evidence="6">
    <location>
        <begin position="81"/>
        <end position="462"/>
    </location>
</feature>
<evidence type="ECO:0000256" key="5">
    <source>
        <dbReference type="SAM" id="SignalP"/>
    </source>
</evidence>
<dbReference type="Pfam" id="PF00496">
    <property type="entry name" value="SBP_bac_5"/>
    <property type="match status" value="1"/>
</dbReference>
<gene>
    <name evidence="7" type="ORF">ACFQ3U_08190</name>
</gene>
<dbReference type="Proteomes" id="UP001597181">
    <property type="component" value="Unassembled WGS sequence"/>
</dbReference>
<dbReference type="Gene3D" id="3.90.76.10">
    <property type="entry name" value="Dipeptide-binding Protein, Domain 1"/>
    <property type="match status" value="1"/>
</dbReference>
<keyword evidence="4 5" id="KW-0732">Signal</keyword>
<dbReference type="InterPro" id="IPR030678">
    <property type="entry name" value="Peptide/Ni-bd"/>
</dbReference>
<comment type="subcellular location">
    <subcellularLocation>
        <location evidence="1">Cell membrane</location>
        <topology evidence="1">Lipid-anchor</topology>
    </subcellularLocation>
</comment>
<proteinExistence type="inferred from homology"/>
<dbReference type="Gene3D" id="3.40.190.10">
    <property type="entry name" value="Periplasmic binding protein-like II"/>
    <property type="match status" value="1"/>
</dbReference>
<dbReference type="InterPro" id="IPR023765">
    <property type="entry name" value="SBP_5_CS"/>
</dbReference>
<comment type="caution">
    <text evidence="7">The sequence shown here is derived from an EMBL/GenBank/DDBJ whole genome shotgun (WGS) entry which is preliminary data.</text>
</comment>
<dbReference type="CDD" id="cd08504">
    <property type="entry name" value="PBP2_OppA"/>
    <property type="match status" value="1"/>
</dbReference>
<dbReference type="PIRSF" id="PIRSF002741">
    <property type="entry name" value="MppA"/>
    <property type="match status" value="1"/>
</dbReference>
<reference evidence="8" key="1">
    <citation type="journal article" date="2019" name="Int. J. Syst. Evol. Microbiol.">
        <title>The Global Catalogue of Microorganisms (GCM) 10K type strain sequencing project: providing services to taxonomists for standard genome sequencing and annotation.</title>
        <authorList>
            <consortium name="The Broad Institute Genomics Platform"/>
            <consortium name="The Broad Institute Genome Sequencing Center for Infectious Disease"/>
            <person name="Wu L."/>
            <person name="Ma J."/>
        </authorList>
    </citation>
    <scope>NUCLEOTIDE SEQUENCE [LARGE SCALE GENOMIC DNA]</scope>
    <source>
        <strain evidence="8">CCUG 50213</strain>
    </source>
</reference>
<protein>
    <submittedName>
        <fullName evidence="7">Peptide ABC transporter substrate-binding protein</fullName>
    </submittedName>
</protein>
<dbReference type="Gene3D" id="3.10.105.10">
    <property type="entry name" value="Dipeptide-binding Protein, Domain 3"/>
    <property type="match status" value="1"/>
</dbReference>
<organism evidence="7 8">
    <name type="scientific">Leucobacter albus</name>
    <dbReference type="NCBI Taxonomy" id="272210"/>
    <lineage>
        <taxon>Bacteria</taxon>
        <taxon>Bacillati</taxon>
        <taxon>Actinomycetota</taxon>
        <taxon>Actinomycetes</taxon>
        <taxon>Micrococcales</taxon>
        <taxon>Microbacteriaceae</taxon>
        <taxon>Leucobacter</taxon>
    </lineage>
</organism>
<evidence type="ECO:0000256" key="2">
    <source>
        <dbReference type="ARBA" id="ARBA00005695"/>
    </source>
</evidence>
<sequence>MKKFTIGAVALAASAALLLSGCSGAGGDKPAGAGKIDQKIVWAVNEEADSLDPGVTSNSFASPIIQNAFEPLVTYDAENNLVGGLAEKWDVSEDGLEYTFHLRKGLKWSDGSDLTSADFEYSWFRVLDRELAGQYSNLLTDYIVGAEEYFAGNAEREAVGITAPDENTLVVKLKTPTPFFLPMLNMYPFNAVKQDVVEGKADTWAKNADTYVSNGAYMVTDISFGKSITLAKNPNYWNADAVKLEEVTLRVIPDQSTALTAFESGQIDGVMTVPTDDLPRLKAESDDLYVVPQFGTTYFIMNLEKEPFTDPKVRKALTLAIDRSALIEKVLQSSDQPGTGIVAPGYVLDGEDFTAERPDWGVKPSGDVETAKQLLAEAGFPNGEGLPAIELSYYTDDTVKKVAEALQQMWKENLGIDMKITTEEWKVYYDGITAGDYDVAAMGWGGDYLHPMTFLAGFASDSVLNNSNYANAEFDALLGQINSETDPVKSSELMHQAEEILIGQDTAVLNLYYRSKYMMAAPSVEGWFLTPLNTLYFKDAQEVEAP</sequence>
<accession>A0ABW3TMT1</accession>
<dbReference type="PANTHER" id="PTHR30290:SF10">
    <property type="entry name" value="PERIPLASMIC OLIGOPEPTIDE-BINDING PROTEIN-RELATED"/>
    <property type="match status" value="1"/>
</dbReference>
<feature type="signal peptide" evidence="5">
    <location>
        <begin position="1"/>
        <end position="25"/>
    </location>
</feature>
<evidence type="ECO:0000256" key="4">
    <source>
        <dbReference type="ARBA" id="ARBA00022729"/>
    </source>
</evidence>
<dbReference type="InterPro" id="IPR039424">
    <property type="entry name" value="SBP_5"/>
</dbReference>
<dbReference type="InterPro" id="IPR000914">
    <property type="entry name" value="SBP_5_dom"/>
</dbReference>
<dbReference type="SUPFAM" id="SSF53850">
    <property type="entry name" value="Periplasmic binding protein-like II"/>
    <property type="match status" value="1"/>
</dbReference>
<dbReference type="PROSITE" id="PS01040">
    <property type="entry name" value="SBP_BACTERIAL_5"/>
    <property type="match status" value="1"/>
</dbReference>
<dbReference type="EMBL" id="JBHTLY010000003">
    <property type="protein sequence ID" value="MFD1201870.1"/>
    <property type="molecule type" value="Genomic_DNA"/>
</dbReference>
<dbReference type="PANTHER" id="PTHR30290">
    <property type="entry name" value="PERIPLASMIC BINDING COMPONENT OF ABC TRANSPORTER"/>
    <property type="match status" value="1"/>
</dbReference>
<evidence type="ECO:0000256" key="1">
    <source>
        <dbReference type="ARBA" id="ARBA00004193"/>
    </source>
</evidence>
<evidence type="ECO:0000256" key="3">
    <source>
        <dbReference type="ARBA" id="ARBA00022448"/>
    </source>
</evidence>
<feature type="chain" id="PRO_5046165242" evidence="5">
    <location>
        <begin position="26"/>
        <end position="546"/>
    </location>
</feature>
<evidence type="ECO:0000313" key="8">
    <source>
        <dbReference type="Proteomes" id="UP001597181"/>
    </source>
</evidence>
<evidence type="ECO:0000259" key="6">
    <source>
        <dbReference type="Pfam" id="PF00496"/>
    </source>
</evidence>